<dbReference type="InterPro" id="IPR050763">
    <property type="entry name" value="ABC_transporter_ATP-binding"/>
</dbReference>
<comment type="similarity">
    <text evidence="2">Belongs to the ABC transporter superfamily.</text>
</comment>
<dbReference type="EMBL" id="JBHSTP010000001">
    <property type="protein sequence ID" value="MFC6355648.1"/>
    <property type="molecule type" value="Genomic_DNA"/>
</dbReference>
<comment type="subcellular location">
    <subcellularLocation>
        <location evidence="1">Cell membrane</location>
        <topology evidence="1">Peripheral membrane protein</topology>
    </subcellularLocation>
</comment>
<gene>
    <name evidence="8" type="ORF">ACFQB0_05960</name>
</gene>
<protein>
    <submittedName>
        <fullName evidence="8">ABC transporter ATP-binding protein</fullName>
    </submittedName>
</protein>
<dbReference type="InterPro" id="IPR003593">
    <property type="entry name" value="AAA+_ATPase"/>
</dbReference>
<dbReference type="InterPro" id="IPR003439">
    <property type="entry name" value="ABC_transporter-like_ATP-bd"/>
</dbReference>
<evidence type="ECO:0000313" key="8">
    <source>
        <dbReference type="EMBL" id="MFC6355648.1"/>
    </source>
</evidence>
<dbReference type="SUPFAM" id="SSF52540">
    <property type="entry name" value="P-loop containing nucleoside triphosphate hydrolases"/>
    <property type="match status" value="1"/>
</dbReference>
<name>A0ABW1VC53_9MICO</name>
<dbReference type="Gene3D" id="3.40.50.300">
    <property type="entry name" value="P-loop containing nucleotide triphosphate hydrolases"/>
    <property type="match status" value="1"/>
</dbReference>
<dbReference type="SMART" id="SM00382">
    <property type="entry name" value="AAA"/>
    <property type="match status" value="1"/>
</dbReference>
<dbReference type="GO" id="GO:0005524">
    <property type="term" value="F:ATP binding"/>
    <property type="evidence" value="ECO:0007669"/>
    <property type="project" value="UniProtKB-KW"/>
</dbReference>
<dbReference type="Pfam" id="PF00005">
    <property type="entry name" value="ABC_tran"/>
    <property type="match status" value="1"/>
</dbReference>
<evidence type="ECO:0000256" key="5">
    <source>
        <dbReference type="ARBA" id="ARBA00022840"/>
    </source>
</evidence>
<evidence type="ECO:0000256" key="4">
    <source>
        <dbReference type="ARBA" id="ARBA00022741"/>
    </source>
</evidence>
<organism evidence="8 9">
    <name type="scientific">Luethyella okanaganae</name>
    <dbReference type="NCBI Taxonomy" id="69372"/>
    <lineage>
        <taxon>Bacteria</taxon>
        <taxon>Bacillati</taxon>
        <taxon>Actinomycetota</taxon>
        <taxon>Actinomycetes</taxon>
        <taxon>Micrococcales</taxon>
        <taxon>Microbacteriaceae</taxon>
        <taxon>Luethyella</taxon>
    </lineage>
</organism>
<reference evidence="9" key="1">
    <citation type="journal article" date="2019" name="Int. J. Syst. Evol. Microbiol.">
        <title>The Global Catalogue of Microorganisms (GCM) 10K type strain sequencing project: providing services to taxonomists for standard genome sequencing and annotation.</title>
        <authorList>
            <consortium name="The Broad Institute Genomics Platform"/>
            <consortium name="The Broad Institute Genome Sequencing Center for Infectious Disease"/>
            <person name="Wu L."/>
            <person name="Ma J."/>
        </authorList>
    </citation>
    <scope>NUCLEOTIDE SEQUENCE [LARGE SCALE GENOMIC DNA]</scope>
    <source>
        <strain evidence="9">CCUG 43304</strain>
    </source>
</reference>
<accession>A0ABW1VC53</accession>
<keyword evidence="9" id="KW-1185">Reference proteome</keyword>
<evidence type="ECO:0000259" key="7">
    <source>
        <dbReference type="PROSITE" id="PS50893"/>
    </source>
</evidence>
<keyword evidence="6" id="KW-0046">Antibiotic resistance</keyword>
<keyword evidence="5 8" id="KW-0067">ATP-binding</keyword>
<dbReference type="PROSITE" id="PS50893">
    <property type="entry name" value="ABC_TRANSPORTER_2"/>
    <property type="match status" value="1"/>
</dbReference>
<dbReference type="PANTHER" id="PTHR42711">
    <property type="entry name" value="ABC TRANSPORTER ATP-BINDING PROTEIN"/>
    <property type="match status" value="1"/>
</dbReference>
<keyword evidence="4" id="KW-0547">Nucleotide-binding</keyword>
<feature type="domain" description="ABC transporter" evidence="7">
    <location>
        <begin position="37"/>
        <end position="265"/>
    </location>
</feature>
<evidence type="ECO:0000313" key="9">
    <source>
        <dbReference type="Proteomes" id="UP001596306"/>
    </source>
</evidence>
<keyword evidence="3" id="KW-0813">Transport</keyword>
<evidence type="ECO:0000256" key="2">
    <source>
        <dbReference type="ARBA" id="ARBA00005417"/>
    </source>
</evidence>
<evidence type="ECO:0000256" key="6">
    <source>
        <dbReference type="ARBA" id="ARBA00023251"/>
    </source>
</evidence>
<sequence length="286" mass="31226">MPQSDEYGKHRHSAFSPHRRYWLLMNESNEPAAPPALRVDDLFVIYGQRTAVDGISFQIDRGEIFGLLGPNGAGKTSTLNAIEGLVKPKSGRLLVDGVDARQRPLEAKARLGVQLQSSSFQAELSIGQIARLYGGLYGVRLSHEEIGASMRTIGLDQEVGKRFKQLSGGQQKRLALYIATIHDPLLVLLDEPTAGLDPQSRRGLWRRIEQLRGEGGSILLTTHSMEEAQAVCDRVAIIDHGALLTLGTPSDLIAKHKDDPRVLEVAHGSVTLEDVFIGLTGSEIRA</sequence>
<dbReference type="PANTHER" id="PTHR42711:SF5">
    <property type="entry name" value="ABC TRANSPORTER ATP-BINDING PROTEIN NATA"/>
    <property type="match status" value="1"/>
</dbReference>
<evidence type="ECO:0000256" key="3">
    <source>
        <dbReference type="ARBA" id="ARBA00022448"/>
    </source>
</evidence>
<comment type="caution">
    <text evidence="8">The sequence shown here is derived from an EMBL/GenBank/DDBJ whole genome shotgun (WGS) entry which is preliminary data.</text>
</comment>
<proteinExistence type="inferred from homology"/>
<dbReference type="InterPro" id="IPR027417">
    <property type="entry name" value="P-loop_NTPase"/>
</dbReference>
<evidence type="ECO:0000256" key="1">
    <source>
        <dbReference type="ARBA" id="ARBA00004202"/>
    </source>
</evidence>
<dbReference type="Proteomes" id="UP001596306">
    <property type="component" value="Unassembled WGS sequence"/>
</dbReference>
<dbReference type="RefSeq" id="WP_386728745.1">
    <property type="nucleotide sequence ID" value="NZ_JBHSTP010000001.1"/>
</dbReference>